<keyword evidence="7" id="KW-1185">Reference proteome</keyword>
<feature type="transmembrane region" description="Helical" evidence="5">
    <location>
        <begin position="484"/>
        <end position="505"/>
    </location>
</feature>
<dbReference type="EMBL" id="ML976000">
    <property type="protein sequence ID" value="KAF1947044.1"/>
    <property type="molecule type" value="Genomic_DNA"/>
</dbReference>
<name>A0A6A5T4N9_9PLEO</name>
<dbReference type="InterPro" id="IPR002523">
    <property type="entry name" value="MgTranspt_CorA/ZnTranspt_ZntB"/>
</dbReference>
<reference evidence="6" key="1">
    <citation type="journal article" date="2020" name="Stud. Mycol.">
        <title>101 Dothideomycetes genomes: a test case for predicting lifestyles and emergence of pathogens.</title>
        <authorList>
            <person name="Haridas S."/>
            <person name="Albert R."/>
            <person name="Binder M."/>
            <person name="Bloem J."/>
            <person name="Labutti K."/>
            <person name="Salamov A."/>
            <person name="Andreopoulos B."/>
            <person name="Baker S."/>
            <person name="Barry K."/>
            <person name="Bills G."/>
            <person name="Bluhm B."/>
            <person name="Cannon C."/>
            <person name="Castanera R."/>
            <person name="Culley D."/>
            <person name="Daum C."/>
            <person name="Ezra D."/>
            <person name="Gonzalez J."/>
            <person name="Henrissat B."/>
            <person name="Kuo A."/>
            <person name="Liang C."/>
            <person name="Lipzen A."/>
            <person name="Lutzoni F."/>
            <person name="Magnuson J."/>
            <person name="Mondo S."/>
            <person name="Nolan M."/>
            <person name="Ohm R."/>
            <person name="Pangilinan J."/>
            <person name="Park H.-J."/>
            <person name="Ramirez L."/>
            <person name="Alfaro M."/>
            <person name="Sun H."/>
            <person name="Tritt A."/>
            <person name="Yoshinaga Y."/>
            <person name="Zwiers L.-H."/>
            <person name="Turgeon B."/>
            <person name="Goodwin S."/>
            <person name="Spatafora J."/>
            <person name="Crous P."/>
            <person name="Grigoriev I."/>
        </authorList>
    </citation>
    <scope>NUCLEOTIDE SEQUENCE</scope>
    <source>
        <strain evidence="6">CBS 161.51</strain>
    </source>
</reference>
<dbReference type="GO" id="GO:0016020">
    <property type="term" value="C:membrane"/>
    <property type="evidence" value="ECO:0007669"/>
    <property type="project" value="UniProtKB-SubCell"/>
</dbReference>
<evidence type="ECO:0000256" key="1">
    <source>
        <dbReference type="ARBA" id="ARBA00004141"/>
    </source>
</evidence>
<evidence type="ECO:0000313" key="7">
    <source>
        <dbReference type="Proteomes" id="UP000800038"/>
    </source>
</evidence>
<evidence type="ECO:0000256" key="3">
    <source>
        <dbReference type="ARBA" id="ARBA00022989"/>
    </source>
</evidence>
<feature type="transmembrane region" description="Helical" evidence="5">
    <location>
        <begin position="511"/>
        <end position="533"/>
    </location>
</feature>
<keyword evidence="2 5" id="KW-0812">Transmembrane</keyword>
<protein>
    <recommendedName>
        <fullName evidence="8">Cora-domain-containing protein</fullName>
    </recommendedName>
</protein>
<accession>A0A6A5T4N9</accession>
<organism evidence="6 7">
    <name type="scientific">Clathrospora elynae</name>
    <dbReference type="NCBI Taxonomy" id="706981"/>
    <lineage>
        <taxon>Eukaryota</taxon>
        <taxon>Fungi</taxon>
        <taxon>Dikarya</taxon>
        <taxon>Ascomycota</taxon>
        <taxon>Pezizomycotina</taxon>
        <taxon>Dothideomycetes</taxon>
        <taxon>Pleosporomycetidae</taxon>
        <taxon>Pleosporales</taxon>
        <taxon>Diademaceae</taxon>
        <taxon>Clathrospora</taxon>
    </lineage>
</organism>
<dbReference type="SUPFAM" id="SSF144083">
    <property type="entry name" value="Magnesium transport protein CorA, transmembrane region"/>
    <property type="match status" value="1"/>
</dbReference>
<evidence type="ECO:0000256" key="5">
    <source>
        <dbReference type="SAM" id="Phobius"/>
    </source>
</evidence>
<sequence>MATPATAAPSERRPAPIRSGFAKQWTPDHYTRSIVAYAKLRHTSLYPGVHYRRLAEILRKPFEQSKRSPTYNYKLASDFATLYKYVTERPAEYYALAALEELVHHANSEANNILFLRGQPCPQWLVQAGASYHVDPEFYLRHLDFLSSMSAKQYFAQPSLISTSRNIIQLKYMTIGEFPPQLGDIDQHELGDLRNAATRELAEYFNELGKKVSRNMSASESIIRGYHVLDKNHFAIEQQASICLGLTEKGWTVVVWLDTGRPLTPQQPGPWQSTLRSNERLGRETFLPWIQSHPFASLHAASMSITPERRPTKALEQSASLLHLDYGKTLDPQTMLHDPFYALNELFMSCANSEVQFLNTIEAKINTDMALEFMPDHSISPANMIYFQGLLDSHAETLRRTILAITSRDASGWPRPATDMSKKRSSSTAAAQTLSQDYESLLRRTETLSNLCKGRLQILLSRAGIVEANKAIEQAKVVTKLTRLAFVFIPLSFVSSFFGMNLTPFVQDPAYGLWLFFAVSAPLVAVLFMSMSWSRAQEK</sequence>
<dbReference type="Pfam" id="PF01544">
    <property type="entry name" value="CorA"/>
    <property type="match status" value="1"/>
</dbReference>
<comment type="subcellular location">
    <subcellularLocation>
        <location evidence="1">Membrane</location>
        <topology evidence="1">Multi-pass membrane protein</topology>
    </subcellularLocation>
</comment>
<evidence type="ECO:0000256" key="2">
    <source>
        <dbReference type="ARBA" id="ARBA00022692"/>
    </source>
</evidence>
<evidence type="ECO:0000313" key="6">
    <source>
        <dbReference type="EMBL" id="KAF1947044.1"/>
    </source>
</evidence>
<dbReference type="Proteomes" id="UP000800038">
    <property type="component" value="Unassembled WGS sequence"/>
</dbReference>
<evidence type="ECO:0008006" key="8">
    <source>
        <dbReference type="Google" id="ProtNLM"/>
    </source>
</evidence>
<gene>
    <name evidence="6" type="ORF">EJ02DRAFT_508222</name>
</gene>
<keyword evidence="4 5" id="KW-0472">Membrane</keyword>
<evidence type="ECO:0000256" key="4">
    <source>
        <dbReference type="ARBA" id="ARBA00023136"/>
    </source>
</evidence>
<dbReference type="GO" id="GO:0046873">
    <property type="term" value="F:metal ion transmembrane transporter activity"/>
    <property type="evidence" value="ECO:0007669"/>
    <property type="project" value="InterPro"/>
</dbReference>
<dbReference type="Gene3D" id="1.20.58.340">
    <property type="entry name" value="Magnesium transport protein CorA, transmembrane region"/>
    <property type="match status" value="1"/>
</dbReference>
<dbReference type="OrthoDB" id="3231000at2759"/>
<dbReference type="InterPro" id="IPR045863">
    <property type="entry name" value="CorA_TM1_TM2"/>
</dbReference>
<dbReference type="AlphaFoldDB" id="A0A6A5T4N9"/>
<keyword evidence="3 5" id="KW-1133">Transmembrane helix</keyword>
<proteinExistence type="predicted"/>